<dbReference type="Proteomes" id="UP000050792">
    <property type="component" value="Unassembled WGS sequence"/>
</dbReference>
<evidence type="ECO:0000313" key="2">
    <source>
        <dbReference type="WBParaSite" id="SRDH1_56160.2"/>
    </source>
</evidence>
<reference evidence="2" key="2">
    <citation type="submission" date="2023-11" db="UniProtKB">
        <authorList>
            <consortium name="WormBaseParasite"/>
        </authorList>
    </citation>
    <scope>IDENTIFICATION</scope>
</reference>
<protein>
    <submittedName>
        <fullName evidence="2">Uncharacterized protein</fullName>
    </submittedName>
</protein>
<evidence type="ECO:0000313" key="1">
    <source>
        <dbReference type="Proteomes" id="UP000050792"/>
    </source>
</evidence>
<reference evidence="1" key="1">
    <citation type="submission" date="2022-06" db="EMBL/GenBank/DDBJ databases">
        <authorList>
            <person name="Berger JAMES D."/>
            <person name="Berger JAMES D."/>
        </authorList>
    </citation>
    <scope>NUCLEOTIDE SEQUENCE [LARGE SCALE GENOMIC DNA]</scope>
</reference>
<organism evidence="1 2">
    <name type="scientific">Schistosoma rodhaini</name>
    <dbReference type="NCBI Taxonomy" id="6188"/>
    <lineage>
        <taxon>Eukaryota</taxon>
        <taxon>Metazoa</taxon>
        <taxon>Spiralia</taxon>
        <taxon>Lophotrochozoa</taxon>
        <taxon>Platyhelminthes</taxon>
        <taxon>Trematoda</taxon>
        <taxon>Digenea</taxon>
        <taxon>Strigeidida</taxon>
        <taxon>Schistosomatoidea</taxon>
        <taxon>Schistosomatidae</taxon>
        <taxon>Schistosoma</taxon>
    </lineage>
</organism>
<dbReference type="WBParaSite" id="SRDH1_56160.2">
    <property type="protein sequence ID" value="SRDH1_56160.2"/>
    <property type="gene ID" value="SRDH1_56160"/>
</dbReference>
<name>A0AA85FPY5_9TREM</name>
<accession>A0AA85FPY5</accession>
<sequence>MEGFWKIMPDNKKYVIIDVPSKRQLVIAAEHWVVGKKLCLYPTDQTDMHLQNNDRPNDNWSVLKCKVVHKCDSLQSANDLLVSFKNSDVYQTNCLSDENILPLNFEEQKKDVAEMQAGNIHVQYPKLRMFDPVVSDCQLFSDDTGT</sequence>
<keyword evidence="1" id="KW-1185">Reference proteome</keyword>
<proteinExistence type="predicted"/>
<dbReference type="AlphaFoldDB" id="A0AA85FPY5"/>